<keyword evidence="7 9" id="KW-0234">DNA repair</keyword>
<feature type="domain" description="DNA helicase Pif1-like 2B" evidence="14">
    <location>
        <begin position="1839"/>
        <end position="1869"/>
    </location>
</feature>
<keyword evidence="4 9" id="KW-0347">Helicase</keyword>
<keyword evidence="6" id="KW-0238">DNA-binding</keyword>
<proteinExistence type="inferred from homology"/>
<dbReference type="GO" id="GO:0043139">
    <property type="term" value="F:5'-3' DNA helicase activity"/>
    <property type="evidence" value="ECO:0007669"/>
    <property type="project" value="UniProtKB-EC"/>
</dbReference>
<feature type="domain" description="DUF6570" evidence="13">
    <location>
        <begin position="494"/>
        <end position="628"/>
    </location>
</feature>
<dbReference type="SUPFAM" id="SSF52540">
    <property type="entry name" value="P-loop containing nucleoside triphosphate hydrolases"/>
    <property type="match status" value="2"/>
</dbReference>
<evidence type="ECO:0000256" key="3">
    <source>
        <dbReference type="ARBA" id="ARBA00022801"/>
    </source>
</evidence>
<dbReference type="InterPro" id="IPR027417">
    <property type="entry name" value="P-loop_NTPase"/>
</dbReference>
<evidence type="ECO:0000256" key="1">
    <source>
        <dbReference type="ARBA" id="ARBA00022741"/>
    </source>
</evidence>
<dbReference type="EMBL" id="CAVLGL010000101">
    <property type="protein sequence ID" value="CAK1598245.1"/>
    <property type="molecule type" value="Genomic_DNA"/>
</dbReference>
<evidence type="ECO:0000259" key="11">
    <source>
        <dbReference type="Pfam" id="PF05970"/>
    </source>
</evidence>
<comment type="similarity">
    <text evidence="9">Belongs to the helicase family.</text>
</comment>
<dbReference type="Proteomes" id="UP001314205">
    <property type="component" value="Unassembled WGS sequence"/>
</dbReference>
<comment type="cofactor">
    <cofactor evidence="9">
        <name>Mg(2+)</name>
        <dbReference type="ChEBI" id="CHEBI:18420"/>
    </cofactor>
</comment>
<keyword evidence="16" id="KW-1185">Reference proteome</keyword>
<dbReference type="InterPro" id="IPR049163">
    <property type="entry name" value="Pif1-like_2B_dom"/>
</dbReference>
<evidence type="ECO:0000256" key="8">
    <source>
        <dbReference type="ARBA" id="ARBA00023235"/>
    </source>
</evidence>
<dbReference type="GO" id="GO:0000723">
    <property type="term" value="P:telomere maintenance"/>
    <property type="evidence" value="ECO:0007669"/>
    <property type="project" value="InterPro"/>
</dbReference>
<dbReference type="PANTHER" id="PTHR47642:SF5">
    <property type="entry name" value="ATP-DEPENDENT DNA HELICASE"/>
    <property type="match status" value="1"/>
</dbReference>
<dbReference type="Pfam" id="PF05970">
    <property type="entry name" value="PIF1"/>
    <property type="match status" value="1"/>
</dbReference>
<evidence type="ECO:0000259" key="13">
    <source>
        <dbReference type="Pfam" id="PF20209"/>
    </source>
</evidence>
<name>A0AAV1LTR2_9NEOP</name>
<feature type="compositionally biased region" description="Low complexity" evidence="10">
    <location>
        <begin position="668"/>
        <end position="678"/>
    </location>
</feature>
<evidence type="ECO:0000256" key="4">
    <source>
        <dbReference type="ARBA" id="ARBA00022806"/>
    </source>
</evidence>
<dbReference type="Gene3D" id="3.40.50.300">
    <property type="entry name" value="P-loop containing nucleotide triphosphate hydrolases"/>
    <property type="match status" value="1"/>
</dbReference>
<evidence type="ECO:0000256" key="2">
    <source>
        <dbReference type="ARBA" id="ARBA00022763"/>
    </source>
</evidence>
<evidence type="ECO:0000313" key="15">
    <source>
        <dbReference type="EMBL" id="CAK1598245.1"/>
    </source>
</evidence>
<dbReference type="InterPro" id="IPR046700">
    <property type="entry name" value="DUF6570"/>
</dbReference>
<keyword evidence="9" id="KW-0233">DNA recombination</keyword>
<accession>A0AAV1LTR2</accession>
<keyword evidence="1 9" id="KW-0547">Nucleotide-binding</keyword>
<dbReference type="Pfam" id="PF14214">
    <property type="entry name" value="Helitron_like_N"/>
    <property type="match status" value="1"/>
</dbReference>
<dbReference type="PANTHER" id="PTHR47642">
    <property type="entry name" value="ATP-DEPENDENT DNA HELICASE"/>
    <property type="match status" value="1"/>
</dbReference>
<sequence length="2091" mass="242102">MRPHLLQIFQDGIISNFPKDISVVNDIPGKNSTKRNNNNHENFKATSAQKRSKCKNTTYYNQSNNNNLGKMSNLNVLQSTKESSSHLDSPHNQVIRENYNVDQSKSKTGKISQCIKQNMDPSNSIETPIVKKGHIMELPMLNEEYLNIITRGNQLIHEHFYQFKLILANYSDYNHRDTLHLKIPKKIEAVPQLEKHIQILYSRNKHWHLFPYLEISSESIIFPKVQFQVNGDDCGIFAIAVAVSLLFRRNPDDIIYDLSSMRSHLSNMFQTRVISHFPEINSDTLYLSDLEEIRKKEKIAFYYRTLREKKSIKLEYNLKLLKTECNPNSDNNSLTPECAIKPVDASFENKSSNPNNDEYKFTDVQKSVSSRKSFVETKVKSRNQTIQNQKIMTAKKIVSKYKLNECKHDSIKLKLSTEHCIKKLTEAIDTNSLAEKRLEAERIVKKDVTDLSKIHNPISTEVWQNLNNFIKAQDITLSSNYVCTHSCLKKLRSNELPSTCLLNNMYVGSIPDEIKTLNNYETIVIQRAKAFQVVQRLGTVAKKKLPQTMRMQKLKGQTFHLPLPIEETLKKICSTTDPINTNHELYILIRSIPNKSNVIWESLVNLEKIFKVLIWLNQNNPLYAEIMIPKCPENLKKWLISKNLEFNIESIEIIDVEQSYIEDKDNPSNDINKSMNNDNENDDEEINHNEKQDLNACNGPKIILEARSENIISINEKSLKAQIEHNVCYPRTKITHVNMDIPIHTDSDIITTPNHETIINAPGNNFHYNDHNYSIPASTATDIVETHENLNNNDHNCSMHMNMTLKDEQINTDNEKIENDNNKQIDPRAMITQILNPNSSQYEHCTIYPLHDKRINETSTNIYQMLKINDKPLDNRVTTLDLQCFPDIYPYGINGQHEKRDVKLTDYEYIKARLKSADPRFRLNQQYIFFLLHNSNIRQLGQGIYHTLNVINPREQYTAERYLQNLKSGQLEANLSTIFARLRNSAQFWSKPRNNLHCMTRHYGPATWFVTVSPAEWLWQDLIDYVREINSPNFDNLSPNEVINADPVSVSRFINNKFTAILDFISSSGQPLGKVLHYYWRLEYQGRGIQHLHMLIWIEGAPIMGINNNDEVAEFIMKYVTCKLPNKNISPTLHRRVTSHQQHYHNVYCLRKKKLKSNKVVKACKFGFPRPITDNFVLRDAATSIAGRRKLKSKSRLYDLPRTDKEANINDYNPALLSVWEGNMDIQFLGEKSTLLTQYVTKYVTKEEATKASETISEINYTKPLAQLLWKIAFRSLNHREIGAHEAADTLLGHSLYGTDSETVIKWLDVKMIRNRKLKTKDEIEKIKELNPESTDIFCPSLIDDYYPNRPEELGPVCLYEFARWYDVVKSEPQNNMNEYYKIGPSLFLKRRSRSYLLNHYRYNVANQPENYFFSLLLLFQPWRDTDELKNGYQSYTESFMNQQSMLEQIKEYHEYNEDFQKELDYIKNQIEIKHSQNDQSRRLVDESQESDSVEINILAKELKDAADKVNNKLTLAEVIEQMNSDQLKVFEKIKDIDFTNKKIMLYVSGEGGTGKSFLIHVIKRWVKEKLNQETIVTAPTGIAAFNIDDLTVHRVFQLPVEHGSTPKYTQLSDIALKMLRDQLKDVSLIIIDEISMISNVTLLYIHLRLVSIFNVDEWFGGRHIIVFGDLLQLPPVHEDPTYKILAFSDVEKLVGSLSYSNLWTDLFNYEELTINMRQKADKSYAELLSRMRIGAVTADDIKLLEKRKINIDSSLSYHDRLNEICNYINKLPSDTVCLVPTCNQCDLINSVMLDRIQSEEIVLTANDHIDCPKFLKKKAANILSSIEEDASRSAGLPKIIKIKVGVKVMLRRNIDVTLGLVNGAIGTVKSISKSIESNQIQFINIDFATGTEYAIERIKVKFLISDKAFVVREQFPLCLSYAVTIHKSQGLSLKNAVIEAGNTIFNAGQSYVAFSRVTKIEGIHLINFDPYSIKANTEAIVEYNRLRKTYRADLPVLLITKRRWSKVWDLIWGVEKYVDQSKQQNIIKRKSCIDFFKFHGIENSDDNEINRYSAIIKNKSAWIELDDLNVKSIRWPTNSKNACILFLEKK</sequence>
<dbReference type="GO" id="GO:0016787">
    <property type="term" value="F:hydrolase activity"/>
    <property type="evidence" value="ECO:0007669"/>
    <property type="project" value="UniProtKB-KW"/>
</dbReference>
<evidence type="ECO:0000256" key="6">
    <source>
        <dbReference type="ARBA" id="ARBA00023125"/>
    </source>
</evidence>
<keyword evidence="3 9" id="KW-0378">Hydrolase</keyword>
<evidence type="ECO:0000259" key="12">
    <source>
        <dbReference type="Pfam" id="PF14214"/>
    </source>
</evidence>
<keyword evidence="5 9" id="KW-0067">ATP-binding</keyword>
<comment type="caution">
    <text evidence="15">The sequence shown here is derived from an EMBL/GenBank/DDBJ whole genome shotgun (WGS) entry which is preliminary data.</text>
</comment>
<dbReference type="GO" id="GO:0006281">
    <property type="term" value="P:DNA repair"/>
    <property type="evidence" value="ECO:0007669"/>
    <property type="project" value="UniProtKB-KW"/>
</dbReference>
<evidence type="ECO:0000256" key="10">
    <source>
        <dbReference type="SAM" id="MobiDB-lite"/>
    </source>
</evidence>
<dbReference type="GO" id="GO:0006310">
    <property type="term" value="P:DNA recombination"/>
    <property type="evidence" value="ECO:0007669"/>
    <property type="project" value="UniProtKB-KW"/>
</dbReference>
<feature type="region of interest" description="Disordered" evidence="10">
    <location>
        <begin position="664"/>
        <end position="686"/>
    </location>
</feature>
<dbReference type="GO" id="GO:0005524">
    <property type="term" value="F:ATP binding"/>
    <property type="evidence" value="ECO:0007669"/>
    <property type="project" value="UniProtKB-KW"/>
</dbReference>
<gene>
    <name evidence="15" type="ORF">PARMNEM_LOCUS17264</name>
</gene>
<dbReference type="Pfam" id="PF20209">
    <property type="entry name" value="DUF6570"/>
    <property type="match status" value="1"/>
</dbReference>
<dbReference type="InterPro" id="IPR025476">
    <property type="entry name" value="Helitron_helicase-like"/>
</dbReference>
<evidence type="ECO:0000313" key="16">
    <source>
        <dbReference type="Proteomes" id="UP001314205"/>
    </source>
</evidence>
<evidence type="ECO:0000256" key="5">
    <source>
        <dbReference type="ARBA" id="ARBA00022840"/>
    </source>
</evidence>
<organism evidence="15 16">
    <name type="scientific">Parnassius mnemosyne</name>
    <name type="common">clouded apollo</name>
    <dbReference type="NCBI Taxonomy" id="213953"/>
    <lineage>
        <taxon>Eukaryota</taxon>
        <taxon>Metazoa</taxon>
        <taxon>Ecdysozoa</taxon>
        <taxon>Arthropoda</taxon>
        <taxon>Hexapoda</taxon>
        <taxon>Insecta</taxon>
        <taxon>Pterygota</taxon>
        <taxon>Neoptera</taxon>
        <taxon>Endopterygota</taxon>
        <taxon>Lepidoptera</taxon>
        <taxon>Glossata</taxon>
        <taxon>Ditrysia</taxon>
        <taxon>Papilionoidea</taxon>
        <taxon>Papilionidae</taxon>
        <taxon>Parnassiinae</taxon>
        <taxon>Parnassini</taxon>
        <taxon>Parnassius</taxon>
        <taxon>Driopa</taxon>
    </lineage>
</organism>
<feature type="domain" description="Helitron helicase-like" evidence="12">
    <location>
        <begin position="955"/>
        <end position="1096"/>
    </location>
</feature>
<evidence type="ECO:0000259" key="14">
    <source>
        <dbReference type="Pfam" id="PF21530"/>
    </source>
</evidence>
<feature type="domain" description="DNA helicase Pif1-like DEAD-box helicase" evidence="11">
    <location>
        <begin position="1522"/>
        <end position="1727"/>
    </location>
</feature>
<evidence type="ECO:0000256" key="9">
    <source>
        <dbReference type="RuleBase" id="RU363044"/>
    </source>
</evidence>
<dbReference type="Pfam" id="PF21530">
    <property type="entry name" value="Pif1_2B_dom"/>
    <property type="match status" value="1"/>
</dbReference>
<protein>
    <recommendedName>
        <fullName evidence="9">ATP-dependent DNA helicase</fullName>
        <ecNumber evidence="9">5.6.2.3</ecNumber>
    </recommendedName>
</protein>
<evidence type="ECO:0000256" key="7">
    <source>
        <dbReference type="ARBA" id="ARBA00023204"/>
    </source>
</evidence>
<dbReference type="InterPro" id="IPR010285">
    <property type="entry name" value="DNA_helicase_pif1-like_DEAD"/>
</dbReference>
<keyword evidence="2 9" id="KW-0227">DNA damage</keyword>
<keyword evidence="8" id="KW-0413">Isomerase</keyword>
<dbReference type="InterPro" id="IPR051055">
    <property type="entry name" value="PIF1_helicase"/>
</dbReference>
<dbReference type="CDD" id="cd18809">
    <property type="entry name" value="SF1_C_RecD"/>
    <property type="match status" value="1"/>
</dbReference>
<dbReference type="EC" id="5.6.2.3" evidence="9"/>
<comment type="catalytic activity">
    <reaction evidence="9">
        <text>ATP + H2O = ADP + phosphate + H(+)</text>
        <dbReference type="Rhea" id="RHEA:13065"/>
        <dbReference type="ChEBI" id="CHEBI:15377"/>
        <dbReference type="ChEBI" id="CHEBI:15378"/>
        <dbReference type="ChEBI" id="CHEBI:30616"/>
        <dbReference type="ChEBI" id="CHEBI:43474"/>
        <dbReference type="ChEBI" id="CHEBI:456216"/>
        <dbReference type="EC" id="5.6.2.3"/>
    </reaction>
</comment>
<reference evidence="15 16" key="1">
    <citation type="submission" date="2023-11" db="EMBL/GenBank/DDBJ databases">
        <authorList>
            <person name="Hedman E."/>
            <person name="Englund M."/>
            <person name="Stromberg M."/>
            <person name="Nyberg Akerstrom W."/>
            <person name="Nylinder S."/>
            <person name="Jareborg N."/>
            <person name="Kallberg Y."/>
            <person name="Kronander E."/>
        </authorList>
    </citation>
    <scope>NUCLEOTIDE SEQUENCE [LARGE SCALE GENOMIC DNA]</scope>
</reference>